<gene>
    <name evidence="6" type="ORF">F4557_006738</name>
    <name evidence="5" type="ORF">GCM10009546_09330</name>
</gene>
<dbReference type="Proteomes" id="UP000549343">
    <property type="component" value="Unassembled WGS sequence"/>
</dbReference>
<keyword evidence="4" id="KW-0560">Oxidoreductase</keyword>
<dbReference type="GO" id="GO:0020037">
    <property type="term" value="F:heme binding"/>
    <property type="evidence" value="ECO:0007669"/>
    <property type="project" value="InterPro"/>
</dbReference>
<comment type="caution">
    <text evidence="6">The sequence shown here is derived from an EMBL/GenBank/DDBJ whole genome shotgun (WGS) entry which is preliminary data.</text>
</comment>
<name>A0A7W7IJV4_9ACTN</name>
<dbReference type="PRINTS" id="PR00463">
    <property type="entry name" value="EP450I"/>
</dbReference>
<dbReference type="PANTHER" id="PTHR24305:SF166">
    <property type="entry name" value="CYTOCHROME P450 12A4, MITOCHONDRIAL-RELATED"/>
    <property type="match status" value="1"/>
</dbReference>
<proteinExistence type="inferred from homology"/>
<keyword evidence="3 4" id="KW-0349">Heme</keyword>
<feature type="binding site" description="axial binding residue" evidence="3">
    <location>
        <position position="344"/>
    </location>
    <ligand>
        <name>heme</name>
        <dbReference type="ChEBI" id="CHEBI:30413"/>
    </ligand>
    <ligandPart>
        <name>Fe</name>
        <dbReference type="ChEBI" id="CHEBI:18248"/>
    </ligandPart>
</feature>
<dbReference type="GO" id="GO:0005506">
    <property type="term" value="F:iron ion binding"/>
    <property type="evidence" value="ECO:0007669"/>
    <property type="project" value="InterPro"/>
</dbReference>
<dbReference type="Gene3D" id="1.10.630.10">
    <property type="entry name" value="Cytochrome P450"/>
    <property type="match status" value="1"/>
</dbReference>
<keyword evidence="3 4" id="KW-0408">Iron</keyword>
<reference evidence="8" key="2">
    <citation type="journal article" date="2019" name="Int. J. Syst. Evol. Microbiol.">
        <title>The Global Catalogue of Microorganisms (GCM) 10K type strain sequencing project: providing services to taxonomists for standard genome sequencing and annotation.</title>
        <authorList>
            <consortium name="The Broad Institute Genomics Platform"/>
            <consortium name="The Broad Institute Genome Sequencing Center for Infectious Disease"/>
            <person name="Wu L."/>
            <person name="Ma J."/>
        </authorList>
    </citation>
    <scope>NUCLEOTIDE SEQUENCE [LARGE SCALE GENOMIC DNA]</scope>
    <source>
        <strain evidence="8">JCM 10667</strain>
    </source>
</reference>
<evidence type="ECO:0000313" key="5">
    <source>
        <dbReference type="EMBL" id="GAA0549432.1"/>
    </source>
</evidence>
<evidence type="ECO:0000313" key="7">
    <source>
        <dbReference type="Proteomes" id="UP000549343"/>
    </source>
</evidence>
<reference evidence="5" key="1">
    <citation type="journal article" date="2014" name="Int. J. Syst. Evol. Microbiol.">
        <title>Complete genome of a new Firmicutes species belonging to the dominant human colonic microbiota ('Ruminococcus bicirculans') reveals two chromosomes and a selective capacity to utilize plant glucans.</title>
        <authorList>
            <consortium name="NISC Comparative Sequencing Program"/>
            <person name="Wegmann U."/>
            <person name="Louis P."/>
            <person name="Goesmann A."/>
            <person name="Henrissat B."/>
            <person name="Duncan S.H."/>
            <person name="Flint H.J."/>
        </authorList>
    </citation>
    <scope>NUCLEOTIDE SEQUENCE</scope>
    <source>
        <strain evidence="5">JCM 10667</strain>
    </source>
</reference>
<reference evidence="5" key="4">
    <citation type="submission" date="2023-12" db="EMBL/GenBank/DDBJ databases">
        <authorList>
            <person name="Sun Q."/>
            <person name="Inoue M."/>
        </authorList>
    </citation>
    <scope>NUCLEOTIDE SEQUENCE</scope>
    <source>
        <strain evidence="5">JCM 10667</strain>
    </source>
</reference>
<dbReference type="Proteomes" id="UP001501427">
    <property type="component" value="Unassembled WGS sequence"/>
</dbReference>
<dbReference type="InterPro" id="IPR001128">
    <property type="entry name" value="Cyt_P450"/>
</dbReference>
<keyword evidence="3 4" id="KW-0479">Metal-binding</keyword>
<dbReference type="GO" id="GO:0016705">
    <property type="term" value="F:oxidoreductase activity, acting on paired donors, with incorporation or reduction of molecular oxygen"/>
    <property type="evidence" value="ECO:0007669"/>
    <property type="project" value="InterPro"/>
</dbReference>
<dbReference type="InterPro" id="IPR002401">
    <property type="entry name" value="Cyt_P450_E_grp-I"/>
</dbReference>
<dbReference type="PANTHER" id="PTHR24305">
    <property type="entry name" value="CYTOCHROME P450"/>
    <property type="match status" value="1"/>
</dbReference>
<dbReference type="PROSITE" id="PS00086">
    <property type="entry name" value="CYTOCHROME_P450"/>
    <property type="match status" value="1"/>
</dbReference>
<comment type="similarity">
    <text evidence="2 4">Belongs to the cytochrome P450 family.</text>
</comment>
<dbReference type="GO" id="GO:0004497">
    <property type="term" value="F:monooxygenase activity"/>
    <property type="evidence" value="ECO:0007669"/>
    <property type="project" value="UniProtKB-KW"/>
</dbReference>
<dbReference type="EMBL" id="JACHMV010000001">
    <property type="protein sequence ID" value="MBB4778320.1"/>
    <property type="molecule type" value="Genomic_DNA"/>
</dbReference>
<dbReference type="InterPro" id="IPR036396">
    <property type="entry name" value="Cyt_P450_sf"/>
</dbReference>
<dbReference type="Pfam" id="PF00067">
    <property type="entry name" value="p450"/>
    <property type="match status" value="1"/>
</dbReference>
<dbReference type="InterPro" id="IPR050121">
    <property type="entry name" value="Cytochrome_P450_monoxygenase"/>
</dbReference>
<organism evidence="6 7">
    <name type="scientific">Actinomadura livida</name>
    <dbReference type="NCBI Taxonomy" id="79909"/>
    <lineage>
        <taxon>Bacteria</taxon>
        <taxon>Bacillati</taxon>
        <taxon>Actinomycetota</taxon>
        <taxon>Actinomycetes</taxon>
        <taxon>Streptosporangiales</taxon>
        <taxon>Thermomonosporaceae</taxon>
        <taxon>Actinomadura</taxon>
    </lineage>
</organism>
<dbReference type="SUPFAM" id="SSF48264">
    <property type="entry name" value="Cytochrome P450"/>
    <property type="match status" value="1"/>
</dbReference>
<keyword evidence="4" id="KW-0503">Monooxygenase</keyword>
<evidence type="ECO:0000256" key="4">
    <source>
        <dbReference type="RuleBase" id="RU000461"/>
    </source>
</evidence>
<evidence type="ECO:0000256" key="2">
    <source>
        <dbReference type="ARBA" id="ARBA00010617"/>
    </source>
</evidence>
<dbReference type="EMBL" id="BAAAHD010000006">
    <property type="protein sequence ID" value="GAA0549432.1"/>
    <property type="molecule type" value="Genomic_DNA"/>
</dbReference>
<dbReference type="InterPro" id="IPR017972">
    <property type="entry name" value="Cyt_P450_CS"/>
</dbReference>
<evidence type="ECO:0000256" key="1">
    <source>
        <dbReference type="ARBA" id="ARBA00001971"/>
    </source>
</evidence>
<dbReference type="PRINTS" id="PR00385">
    <property type="entry name" value="P450"/>
</dbReference>
<comment type="cofactor">
    <cofactor evidence="1 3">
        <name>heme</name>
        <dbReference type="ChEBI" id="CHEBI:30413"/>
    </cofactor>
</comment>
<accession>A0A7W7IJV4</accession>
<reference evidence="6 7" key="3">
    <citation type="submission" date="2020-08" db="EMBL/GenBank/DDBJ databases">
        <title>Sequencing the genomes of 1000 actinobacteria strains.</title>
        <authorList>
            <person name="Klenk H.-P."/>
        </authorList>
    </citation>
    <scope>NUCLEOTIDE SEQUENCE [LARGE SCALE GENOMIC DNA]</scope>
    <source>
        <strain evidence="6 7">DSM 44772</strain>
    </source>
</reference>
<sequence>MTRPEHLQIVLREESDTYTRDGIFWRPLDDLMGTGVLGGTGESWAVSRKVLQPVFTSRNIRALTGRLADTINAAVDELDPAAQAGRPVAAGREMARIVNQTVVRIFFGHKIRSAEIARLTPAFEAVIASLAFRVLLPFMPEALTPRGRSYRAGIRAIDDVMFGLVEKYRDDPGEGLDIFTALCRARSAEGSGLTDQWVRDNLVGMYAAGTETTATALSWLWPLLCRHPEVAARLYEEIDRVVGGDRVGPEHLSGLTYTKQVVQEVLRLYPVGWQFPRMAVRSGTIAGTPVKEGQSLLISPYLTHHLDYVWERPDEFDPDRFAPERSAGRHRYAYFPFGGGPHQCVGNHLFHIEAQLIAASVLSRYRPEPVGAVPSRPAMGRTLRPEHELEMRLVPVGGRT</sequence>
<evidence type="ECO:0000313" key="8">
    <source>
        <dbReference type="Proteomes" id="UP001501427"/>
    </source>
</evidence>
<protein>
    <submittedName>
        <fullName evidence="6">Cytochrome P450</fullName>
    </submittedName>
</protein>
<keyword evidence="8" id="KW-1185">Reference proteome</keyword>
<evidence type="ECO:0000313" key="6">
    <source>
        <dbReference type="EMBL" id="MBB4778320.1"/>
    </source>
</evidence>
<evidence type="ECO:0000256" key="3">
    <source>
        <dbReference type="PIRSR" id="PIRSR602401-1"/>
    </source>
</evidence>
<dbReference type="AlphaFoldDB" id="A0A7W7IJV4"/>